<proteinExistence type="predicted"/>
<name>A0A1H4AW00_BIZPA</name>
<dbReference type="RefSeq" id="WP_092134666.1">
    <property type="nucleotide sequence ID" value="NZ_FNQK01000012.1"/>
</dbReference>
<protein>
    <submittedName>
        <fullName evidence="1">Uncharacterized protein</fullName>
    </submittedName>
</protein>
<dbReference type="OrthoDB" id="980645at2"/>
<evidence type="ECO:0000313" key="2">
    <source>
        <dbReference type="Proteomes" id="UP000198846"/>
    </source>
</evidence>
<sequence length="136" mass="15324">MVSAIASKITVFVLVFILLAHNINTLAIVGDFVINQDFIAKTLCIQKEDQQGCNGKCQLRKELVESQSSTNTETPLQVSKRLVLDAFFASSIVNIHVEQMEWPLQKQKTHFHSSKVLKLYPEIDTPPPNFSSFFSI</sequence>
<keyword evidence="2" id="KW-1185">Reference proteome</keyword>
<accession>A0A1H4AW00</accession>
<reference evidence="2" key="1">
    <citation type="submission" date="2016-10" db="EMBL/GenBank/DDBJ databases">
        <authorList>
            <person name="Varghese N."/>
            <person name="Submissions S."/>
        </authorList>
    </citation>
    <scope>NUCLEOTIDE SEQUENCE [LARGE SCALE GENOMIC DNA]</scope>
    <source>
        <strain evidence="2">DSM 23842</strain>
    </source>
</reference>
<organism evidence="1 2">
    <name type="scientific">Bizionia paragorgiae</name>
    <dbReference type="NCBI Taxonomy" id="283786"/>
    <lineage>
        <taxon>Bacteria</taxon>
        <taxon>Pseudomonadati</taxon>
        <taxon>Bacteroidota</taxon>
        <taxon>Flavobacteriia</taxon>
        <taxon>Flavobacteriales</taxon>
        <taxon>Flavobacteriaceae</taxon>
        <taxon>Bizionia</taxon>
    </lineage>
</organism>
<evidence type="ECO:0000313" key="1">
    <source>
        <dbReference type="EMBL" id="SEA40061.1"/>
    </source>
</evidence>
<dbReference type="STRING" id="283786.SAMN04487990_11238"/>
<dbReference type="EMBL" id="FNQK01000012">
    <property type="protein sequence ID" value="SEA40061.1"/>
    <property type="molecule type" value="Genomic_DNA"/>
</dbReference>
<dbReference type="AlphaFoldDB" id="A0A1H4AW00"/>
<gene>
    <name evidence="1" type="ORF">SAMN04487990_11238</name>
</gene>
<dbReference type="Proteomes" id="UP000198846">
    <property type="component" value="Unassembled WGS sequence"/>
</dbReference>